<proteinExistence type="predicted"/>
<evidence type="ECO:0000256" key="1">
    <source>
        <dbReference type="SAM" id="Coils"/>
    </source>
</evidence>
<dbReference type="AlphaFoldDB" id="A0A834TVW3"/>
<evidence type="ECO:0000313" key="3">
    <source>
        <dbReference type="EMBL" id="KAF7827245.1"/>
    </source>
</evidence>
<name>A0A834TVW3_9FABA</name>
<dbReference type="EMBL" id="JAAIUW010000006">
    <property type="protein sequence ID" value="KAF7827245.1"/>
    <property type="molecule type" value="Genomic_DNA"/>
</dbReference>
<evidence type="ECO:0000313" key="4">
    <source>
        <dbReference type="Proteomes" id="UP000634136"/>
    </source>
</evidence>
<feature type="region of interest" description="Disordered" evidence="2">
    <location>
        <begin position="287"/>
        <end position="326"/>
    </location>
</feature>
<protein>
    <submittedName>
        <fullName evidence="3">Uncharacterized protein</fullName>
    </submittedName>
</protein>
<sequence length="442" mass="50129">MLLLYDFSCSVVTFSFFEADHRILFCEGSSVAFVARVFCFLQLFFAFSVMTQALGGDVGASHEDTSSKDHESRYEREWRTKVASKMPIDLSRVRQTSPFDAHIEKDLLELSKKGAIRLICRVPKEYIPCGNKDSLLAGFQLHCHHLWVPPIVKLFSYFYQLGQRFMGRPWHFARATRAPAIFKGIESKLRGWQESFIRVVPFRSAHPSWLDRKGYPLFPLIRCDSGRLPSVGDEDLTLMELKIVERISRRIKNFKNLSSGLPPSSLAAGASLVEVSPITTLEASNEEVLRKGKSKDTTIGDDADELGEGDDKEKKKITGDFEPDSSSGRGSLYLFRENLTAFNSFMEKVVSPTDSAQLTSILGKAEAPSRLERSCLELLCISVEHQTCLLRHNKEKQVWDVEVTNLKKEKGDQEQQISEMKKEAQKVKDDHFIPLENALYMT</sequence>
<feature type="compositionally biased region" description="Acidic residues" evidence="2">
    <location>
        <begin position="299"/>
        <end position="308"/>
    </location>
</feature>
<feature type="compositionally biased region" description="Basic and acidic residues" evidence="2">
    <location>
        <begin position="287"/>
        <end position="298"/>
    </location>
</feature>
<gene>
    <name evidence="3" type="ORF">G2W53_018409</name>
</gene>
<feature type="compositionally biased region" description="Basic and acidic residues" evidence="2">
    <location>
        <begin position="309"/>
        <end position="319"/>
    </location>
</feature>
<evidence type="ECO:0000256" key="2">
    <source>
        <dbReference type="SAM" id="MobiDB-lite"/>
    </source>
</evidence>
<keyword evidence="1" id="KW-0175">Coiled coil</keyword>
<dbReference type="Proteomes" id="UP000634136">
    <property type="component" value="Unassembled WGS sequence"/>
</dbReference>
<accession>A0A834TVW3</accession>
<feature type="coiled-coil region" evidence="1">
    <location>
        <begin position="403"/>
        <end position="430"/>
    </location>
</feature>
<organism evidence="3 4">
    <name type="scientific">Senna tora</name>
    <dbReference type="NCBI Taxonomy" id="362788"/>
    <lineage>
        <taxon>Eukaryota</taxon>
        <taxon>Viridiplantae</taxon>
        <taxon>Streptophyta</taxon>
        <taxon>Embryophyta</taxon>
        <taxon>Tracheophyta</taxon>
        <taxon>Spermatophyta</taxon>
        <taxon>Magnoliopsida</taxon>
        <taxon>eudicotyledons</taxon>
        <taxon>Gunneridae</taxon>
        <taxon>Pentapetalae</taxon>
        <taxon>rosids</taxon>
        <taxon>fabids</taxon>
        <taxon>Fabales</taxon>
        <taxon>Fabaceae</taxon>
        <taxon>Caesalpinioideae</taxon>
        <taxon>Cassia clade</taxon>
        <taxon>Senna</taxon>
    </lineage>
</organism>
<reference evidence="3" key="1">
    <citation type="submission" date="2020-09" db="EMBL/GenBank/DDBJ databases">
        <title>Genome-Enabled Discovery of Anthraquinone Biosynthesis in Senna tora.</title>
        <authorList>
            <person name="Kang S.-H."/>
            <person name="Pandey R.P."/>
            <person name="Lee C.-M."/>
            <person name="Sim J.-S."/>
            <person name="Jeong J.-T."/>
            <person name="Choi B.-S."/>
            <person name="Jung M."/>
            <person name="Ginzburg D."/>
            <person name="Zhao K."/>
            <person name="Won S.Y."/>
            <person name="Oh T.-J."/>
            <person name="Yu Y."/>
            <person name="Kim N.-H."/>
            <person name="Lee O.R."/>
            <person name="Lee T.-H."/>
            <person name="Bashyal P."/>
            <person name="Kim T.-S."/>
            <person name="Lee W.-H."/>
            <person name="Kawkins C."/>
            <person name="Kim C.-K."/>
            <person name="Kim J.S."/>
            <person name="Ahn B.O."/>
            <person name="Rhee S.Y."/>
            <person name="Sohng J.K."/>
        </authorList>
    </citation>
    <scope>NUCLEOTIDE SEQUENCE</scope>
    <source>
        <tissue evidence="3">Leaf</tissue>
    </source>
</reference>
<keyword evidence="4" id="KW-1185">Reference proteome</keyword>
<comment type="caution">
    <text evidence="3">The sequence shown here is derived from an EMBL/GenBank/DDBJ whole genome shotgun (WGS) entry which is preliminary data.</text>
</comment>